<dbReference type="AlphaFoldDB" id="D1CSU1"/>
<reference evidence="1" key="1">
    <citation type="submission" date="2006-02" db="EMBL/GenBank/DDBJ databases">
        <title>Sampling the accessory genome of the Sinorhizobium genus by suppressive subtractive hybridization.</title>
        <authorList>
            <person name="Moulin L."/>
            <person name="Ghazoui Z."/>
            <person name="Young P."/>
        </authorList>
    </citation>
    <scope>NUCLEOTIDE SEQUENCE</scope>
    <source>
        <strain evidence="1">LMG6217</strain>
    </source>
</reference>
<evidence type="ECO:0000313" key="1">
    <source>
        <dbReference type="EMBL" id="ABD74895.1"/>
    </source>
</evidence>
<name>D1CSU1_RHIFR</name>
<protein>
    <submittedName>
        <fullName evidence="1">Uncharacterized protein</fullName>
    </submittedName>
</protein>
<sequence>SLPPLGGQITASFHFEPRIRTYDNRTLHSRGVFQKETHDTLPIGNIAELALTRAC</sequence>
<organism evidence="1">
    <name type="scientific">Rhizobium fredii</name>
    <name type="common">Sinorhizobium fredii</name>
    <dbReference type="NCBI Taxonomy" id="380"/>
    <lineage>
        <taxon>Bacteria</taxon>
        <taxon>Pseudomonadati</taxon>
        <taxon>Pseudomonadota</taxon>
        <taxon>Alphaproteobacteria</taxon>
        <taxon>Hyphomicrobiales</taxon>
        <taxon>Rhizobiaceae</taxon>
        <taxon>Sinorhizobium/Ensifer group</taxon>
        <taxon>Sinorhizobium</taxon>
    </lineage>
</organism>
<proteinExistence type="predicted"/>
<dbReference type="EMBL" id="DQ403399">
    <property type="protein sequence ID" value="ABD74895.1"/>
    <property type="molecule type" value="Genomic_DNA"/>
</dbReference>
<accession>D1CSU1</accession>
<feature type="non-terminal residue" evidence="1">
    <location>
        <position position="1"/>
    </location>
</feature>